<evidence type="ECO:0000259" key="1">
    <source>
        <dbReference type="Pfam" id="PF03374"/>
    </source>
</evidence>
<dbReference type="PANTHER" id="PTHR36180:SF1">
    <property type="entry name" value="ANTA_ANTB ANTIREPRESSOR DOMAIN-CONTAINING PROTEIN"/>
    <property type="match status" value="1"/>
</dbReference>
<reference evidence="3 4" key="1">
    <citation type="journal article" date="2009" name="Stand. Genomic Sci.">
        <title>Complete genome sequence of Capnocytophaga ochracea type strain (VPI 2845).</title>
        <authorList>
            <person name="Mavrommatis K."/>
            <person name="Gronow S."/>
            <person name="Saunders E."/>
            <person name="Land M."/>
            <person name="Lapidus A."/>
            <person name="Copeland A."/>
            <person name="Glavina Del Rio T."/>
            <person name="Nolan M."/>
            <person name="Lucas S."/>
            <person name="Chen F."/>
            <person name="Tice H."/>
            <person name="Cheng J.F."/>
            <person name="Bruce D."/>
            <person name="Goodwin L."/>
            <person name="Pitluck S."/>
            <person name="Pati A."/>
            <person name="Ivanova N."/>
            <person name="Chen A."/>
            <person name="Palaniappan K."/>
            <person name="Chain P."/>
            <person name="Hauser L."/>
            <person name="Chang Y.J."/>
            <person name="Jeffries C.D."/>
            <person name="Brettin T."/>
            <person name="Detter J.C."/>
            <person name="Han C."/>
            <person name="Bristow J."/>
            <person name="Goker M."/>
            <person name="Rohde M."/>
            <person name="Eisen J.A."/>
            <person name="Markowitz V."/>
            <person name="Kyrpides N.C."/>
            <person name="Klenk H.P."/>
            <person name="Hugenholtz P."/>
        </authorList>
    </citation>
    <scope>NUCLEOTIDE SEQUENCE [LARGE SCALE GENOMIC DNA]</scope>
    <source>
        <strain evidence="4">ATCC 27872 / DSM 7271 / JCM 12966 / VPI 2845</strain>
    </source>
</reference>
<dbReference type="eggNOG" id="COG3561">
    <property type="taxonomic scope" value="Bacteria"/>
</dbReference>
<dbReference type="Proteomes" id="UP000006650">
    <property type="component" value="Chromosome"/>
</dbReference>
<dbReference type="eggNOG" id="COG3645">
    <property type="taxonomic scope" value="Bacteria"/>
</dbReference>
<dbReference type="STRING" id="521097.Coch_0879"/>
<dbReference type="RefSeq" id="WP_015782111.1">
    <property type="nucleotide sequence ID" value="NC_013162.1"/>
</dbReference>
<gene>
    <name evidence="3" type="ordered locus">Coch_0879</name>
</gene>
<dbReference type="AlphaFoldDB" id="C7M988"/>
<protein>
    <submittedName>
        <fullName evidence="3">Phage antirepressor protein</fullName>
    </submittedName>
</protein>
<evidence type="ECO:0000259" key="2">
    <source>
        <dbReference type="Pfam" id="PF08346"/>
    </source>
</evidence>
<dbReference type="InterPro" id="IPR005039">
    <property type="entry name" value="Ant_C"/>
</dbReference>
<feature type="domain" description="Antirepressor protein C-terminal" evidence="1">
    <location>
        <begin position="145"/>
        <end position="255"/>
    </location>
</feature>
<proteinExistence type="predicted"/>
<dbReference type="PANTHER" id="PTHR36180">
    <property type="entry name" value="DNA-BINDING PROTEIN-RELATED-RELATED"/>
    <property type="match status" value="1"/>
</dbReference>
<dbReference type="Pfam" id="PF08346">
    <property type="entry name" value="AntA"/>
    <property type="match status" value="1"/>
</dbReference>
<dbReference type="GO" id="GO:0003677">
    <property type="term" value="F:DNA binding"/>
    <property type="evidence" value="ECO:0007669"/>
    <property type="project" value="InterPro"/>
</dbReference>
<dbReference type="Pfam" id="PF03374">
    <property type="entry name" value="ANT"/>
    <property type="match status" value="1"/>
</dbReference>
<dbReference type="InterPro" id="IPR013557">
    <property type="entry name" value="AntA/B_antirep"/>
</dbReference>
<evidence type="ECO:0000313" key="3">
    <source>
        <dbReference type="EMBL" id="ACU92434.1"/>
    </source>
</evidence>
<name>C7M988_CAPOD</name>
<keyword evidence="4" id="KW-1185">Reference proteome</keyword>
<dbReference type="GeneID" id="29674776"/>
<feature type="domain" description="AntA/AntB antirepressor" evidence="2">
    <location>
        <begin position="27"/>
        <end position="96"/>
    </location>
</feature>
<organism evidence="3 4">
    <name type="scientific">Capnocytophaga ochracea (strain ATCC 27872 / DSM 7271 / CCUG 9716 / JCM 12966 / NCTC 12371 / SS31 / VPI 2845)</name>
    <name type="common">Bacteroides ochraceus</name>
    <dbReference type="NCBI Taxonomy" id="521097"/>
    <lineage>
        <taxon>Bacteria</taxon>
        <taxon>Pseudomonadati</taxon>
        <taxon>Bacteroidota</taxon>
        <taxon>Flavobacteriia</taxon>
        <taxon>Flavobacteriales</taxon>
        <taxon>Flavobacteriaceae</taxon>
        <taxon>Capnocytophaga</taxon>
    </lineage>
</organism>
<dbReference type="KEGG" id="coc:Coch_0879"/>
<dbReference type="HOGENOM" id="CLU_046670_11_0_10"/>
<dbReference type="EMBL" id="CP001632">
    <property type="protein sequence ID" value="ACU92434.1"/>
    <property type="molecule type" value="Genomic_DNA"/>
</dbReference>
<evidence type="ECO:0000313" key="4">
    <source>
        <dbReference type="Proteomes" id="UP000006650"/>
    </source>
</evidence>
<sequence length="257" mass="29711">MYEITNTNYQPMQELIKITEKNGNKAVSARELHKFLEITERFSNWFERMLQYGFVENHDFTSVKSFTLVNNGAQRELEDYALTLDCAKEISMLQRSERGKMARQYFIECEKQLRAKEQAHQQIPQSFSEALRLAAEQAERIEAQQKQLQAQAPKVLFADTVIGSQSSCLIGELAKLITQKGYEIGEKRLFKWLRENHYLGTRGEYYNIPNQQYIEQGLFELKKGTRSGSGGVMHTTITPKVTGKGQVYFVNKFLKTI</sequence>
<accession>C7M988</accession>